<dbReference type="PANTHER" id="PTHR35011">
    <property type="entry name" value="2,3-DIKETO-L-GULONATE TRAP TRANSPORTER SMALL PERMEASE PROTEIN YIAM"/>
    <property type="match status" value="1"/>
</dbReference>
<evidence type="ECO:0000313" key="13">
    <source>
        <dbReference type="Proteomes" id="UP000671908"/>
    </source>
</evidence>
<evidence type="ECO:0000313" key="12">
    <source>
        <dbReference type="EMBL" id="QTQ14833.1"/>
    </source>
</evidence>
<evidence type="ECO:0000259" key="10">
    <source>
        <dbReference type="Pfam" id="PF04290"/>
    </source>
</evidence>
<keyword evidence="2" id="KW-0813">Transport</keyword>
<dbReference type="Pfam" id="PF04290">
    <property type="entry name" value="DctQ"/>
    <property type="match status" value="1"/>
</dbReference>
<dbReference type="RefSeq" id="WP_210117796.1">
    <property type="nucleotide sequence ID" value="NZ_CP054142.1"/>
</dbReference>
<keyword evidence="13" id="KW-1185">Reference proteome</keyword>
<comment type="subcellular location">
    <subcellularLocation>
        <location evidence="1">Cell inner membrane</location>
        <topology evidence="1">Multi-pass membrane protein</topology>
    </subcellularLocation>
</comment>
<evidence type="ECO:0000256" key="5">
    <source>
        <dbReference type="ARBA" id="ARBA00022692"/>
    </source>
</evidence>
<comment type="similarity">
    <text evidence="8">Belongs to the TRAP transporter small permease family.</text>
</comment>
<dbReference type="InterPro" id="IPR007387">
    <property type="entry name" value="TRAP_DctQ"/>
</dbReference>
<dbReference type="AlphaFoldDB" id="A0A975EY96"/>
<dbReference type="Proteomes" id="UP000671995">
    <property type="component" value="Chromosome"/>
</dbReference>
<keyword evidence="7 9" id="KW-0472">Membrane</keyword>
<dbReference type="PANTHER" id="PTHR35011:SF2">
    <property type="entry name" value="2,3-DIKETO-L-GULONATE TRAP TRANSPORTER SMALL PERMEASE PROTEIN YIAM"/>
    <property type="match status" value="1"/>
</dbReference>
<evidence type="ECO:0000313" key="11">
    <source>
        <dbReference type="EMBL" id="QTQ11002.1"/>
    </source>
</evidence>
<feature type="transmembrane region" description="Helical" evidence="9">
    <location>
        <begin position="12"/>
        <end position="40"/>
    </location>
</feature>
<feature type="transmembrane region" description="Helical" evidence="9">
    <location>
        <begin position="133"/>
        <end position="156"/>
    </location>
</feature>
<accession>A0A975EY96</accession>
<feature type="transmembrane region" description="Helical" evidence="9">
    <location>
        <begin position="91"/>
        <end position="113"/>
    </location>
</feature>
<dbReference type="GO" id="GO:0005886">
    <property type="term" value="C:plasma membrane"/>
    <property type="evidence" value="ECO:0007669"/>
    <property type="project" value="UniProtKB-SubCell"/>
</dbReference>
<dbReference type="KEGG" id="tpav:HRQ91_10360"/>
<name>A0A975EY96_9SPIR</name>
<keyword evidence="3" id="KW-1003">Cell membrane</keyword>
<evidence type="ECO:0000313" key="14">
    <source>
        <dbReference type="Proteomes" id="UP000671995"/>
    </source>
</evidence>
<feature type="transmembrane region" description="Helical" evidence="9">
    <location>
        <begin position="52"/>
        <end position="70"/>
    </location>
</feature>
<evidence type="ECO:0000256" key="1">
    <source>
        <dbReference type="ARBA" id="ARBA00004429"/>
    </source>
</evidence>
<keyword evidence="4" id="KW-0997">Cell inner membrane</keyword>
<keyword evidence="5 9" id="KW-0812">Transmembrane</keyword>
<gene>
    <name evidence="11" type="ORF">HRI96_01625</name>
    <name evidence="12" type="ORF">HRQ91_10360</name>
</gene>
<keyword evidence="6 9" id="KW-1133">Transmembrane helix</keyword>
<proteinExistence type="inferred from homology"/>
<evidence type="ECO:0000256" key="7">
    <source>
        <dbReference type="ARBA" id="ARBA00023136"/>
    </source>
</evidence>
<dbReference type="EMBL" id="CP054257">
    <property type="protein sequence ID" value="QTQ11002.1"/>
    <property type="molecule type" value="Genomic_DNA"/>
</dbReference>
<evidence type="ECO:0000256" key="9">
    <source>
        <dbReference type="SAM" id="Phobius"/>
    </source>
</evidence>
<evidence type="ECO:0000256" key="8">
    <source>
        <dbReference type="ARBA" id="ARBA00038436"/>
    </source>
</evidence>
<reference evidence="11 13" key="2">
    <citation type="journal article" date="2021" name="Microbiol. Resour. Announc.">
        <title>Complete Genome Sequences of Three Human Oral Treponema parvum Isolates.</title>
        <authorList>
            <person name="Zeng H."/>
            <person name="Watt R.M."/>
        </authorList>
    </citation>
    <scope>NUCLEOTIDE SEQUENCE</scope>
    <source>
        <strain evidence="12 13">ATCC 700770</strain>
        <strain evidence="11">ATCC 700773</strain>
    </source>
</reference>
<evidence type="ECO:0000256" key="3">
    <source>
        <dbReference type="ARBA" id="ARBA00022475"/>
    </source>
</evidence>
<evidence type="ECO:0000256" key="4">
    <source>
        <dbReference type="ARBA" id="ARBA00022519"/>
    </source>
</evidence>
<dbReference type="Proteomes" id="UP000671908">
    <property type="component" value="Chromosome"/>
</dbReference>
<protein>
    <submittedName>
        <fullName evidence="11">TRAP transporter small permease</fullName>
    </submittedName>
</protein>
<evidence type="ECO:0000256" key="6">
    <source>
        <dbReference type="ARBA" id="ARBA00022989"/>
    </source>
</evidence>
<organism evidence="11 14">
    <name type="scientific">Treponema parvum</name>
    <dbReference type="NCBI Taxonomy" id="138851"/>
    <lineage>
        <taxon>Bacteria</taxon>
        <taxon>Pseudomonadati</taxon>
        <taxon>Spirochaetota</taxon>
        <taxon>Spirochaetia</taxon>
        <taxon>Spirochaetales</taxon>
        <taxon>Treponemataceae</taxon>
        <taxon>Treponema</taxon>
    </lineage>
</organism>
<reference evidence="11" key="1">
    <citation type="submission" date="2020-05" db="EMBL/GenBank/DDBJ databases">
        <authorList>
            <person name="Zeng H."/>
            <person name="Chan Y.K."/>
            <person name="Watt R.M."/>
        </authorList>
    </citation>
    <scope>NUCLEOTIDE SEQUENCE</scope>
    <source>
        <strain evidence="12">ATCC 700770</strain>
        <strain evidence="11">ATCC 700773</strain>
    </source>
</reference>
<dbReference type="GO" id="GO:0015740">
    <property type="term" value="P:C4-dicarboxylate transport"/>
    <property type="evidence" value="ECO:0007669"/>
    <property type="project" value="TreeGrafter"/>
</dbReference>
<evidence type="ECO:0000256" key="2">
    <source>
        <dbReference type="ARBA" id="ARBA00022448"/>
    </source>
</evidence>
<dbReference type="GO" id="GO:0022857">
    <property type="term" value="F:transmembrane transporter activity"/>
    <property type="evidence" value="ECO:0007669"/>
    <property type="project" value="TreeGrafter"/>
</dbReference>
<dbReference type="EMBL" id="CP054142">
    <property type="protein sequence ID" value="QTQ14833.1"/>
    <property type="molecule type" value="Genomic_DNA"/>
</dbReference>
<sequence length="182" mass="20171">MSDKKQANAKSILRYVDIYISSAALIVLIAITFLGVIARYCIGSPFGWTEEMQAFLIVWVVFSAAGAAFRTGNHSAIDIVYVSVPKKAHKVLDVLIAVISILVLCYLAYTTVIYLNLFMATGRKTSVLQIPYIFIYSIVLLSCVLQIINFVMVNILGKWDESVDLIEENKLTGSEFSGTDDK</sequence>
<feature type="domain" description="Tripartite ATP-independent periplasmic transporters DctQ component" evidence="10">
    <location>
        <begin position="28"/>
        <end position="157"/>
    </location>
</feature>
<dbReference type="InterPro" id="IPR055348">
    <property type="entry name" value="DctQ"/>
</dbReference>